<keyword evidence="3" id="KW-1185">Reference proteome</keyword>
<name>A0ABP0X4G8_9BRYO</name>
<sequence>MMDVKAERDGNNMHLESDAPPMLPTQLIAIRHGKFMSEVLEPYRDHISAFWSLEDVDQTEADHRDLLNLYTSDQILRVVIDRHTIETSFDDAWDCAPG</sequence>
<evidence type="ECO:0000256" key="1">
    <source>
        <dbReference type="SAM" id="MobiDB-lite"/>
    </source>
</evidence>
<reference evidence="2" key="1">
    <citation type="submission" date="2024-02" db="EMBL/GenBank/DDBJ databases">
        <authorList>
            <consortium name="ELIXIR-Norway"/>
            <consortium name="Elixir Norway"/>
        </authorList>
    </citation>
    <scope>NUCLEOTIDE SEQUENCE</scope>
</reference>
<organism evidence="2 3">
    <name type="scientific">Sphagnum jensenii</name>
    <dbReference type="NCBI Taxonomy" id="128206"/>
    <lineage>
        <taxon>Eukaryota</taxon>
        <taxon>Viridiplantae</taxon>
        <taxon>Streptophyta</taxon>
        <taxon>Embryophyta</taxon>
        <taxon>Bryophyta</taxon>
        <taxon>Sphagnophytina</taxon>
        <taxon>Sphagnopsida</taxon>
        <taxon>Sphagnales</taxon>
        <taxon>Sphagnaceae</taxon>
        <taxon>Sphagnum</taxon>
    </lineage>
</organism>
<dbReference type="PANTHER" id="PTHR37067:SF3">
    <property type="entry name" value="PX DOMAIN-CONTAINING PROTEIN"/>
    <property type="match status" value="1"/>
</dbReference>
<evidence type="ECO:0000313" key="3">
    <source>
        <dbReference type="Proteomes" id="UP001497444"/>
    </source>
</evidence>
<dbReference type="PANTHER" id="PTHR37067">
    <property type="entry name" value="PX DOMAIN-CONTAINING PROTEIN"/>
    <property type="match status" value="1"/>
</dbReference>
<accession>A0ABP0X4G8</accession>
<proteinExistence type="predicted"/>
<protein>
    <submittedName>
        <fullName evidence="2">Uncharacterized protein</fullName>
    </submittedName>
</protein>
<dbReference type="EMBL" id="OZ020100">
    <property type="protein sequence ID" value="CAK9273984.1"/>
    <property type="molecule type" value="Genomic_DNA"/>
</dbReference>
<dbReference type="Proteomes" id="UP001497444">
    <property type="component" value="Chromosome 5"/>
</dbReference>
<evidence type="ECO:0000313" key="2">
    <source>
        <dbReference type="EMBL" id="CAK9273984.1"/>
    </source>
</evidence>
<gene>
    <name evidence="2" type="ORF">CSSPJE1EN1_LOCUS19462</name>
</gene>
<feature type="region of interest" description="Disordered" evidence="1">
    <location>
        <begin position="1"/>
        <end position="20"/>
    </location>
</feature>
<feature type="compositionally biased region" description="Basic and acidic residues" evidence="1">
    <location>
        <begin position="1"/>
        <end position="17"/>
    </location>
</feature>